<evidence type="ECO:0000313" key="1">
    <source>
        <dbReference type="EMBL" id="AGA92239.1"/>
    </source>
</evidence>
<gene>
    <name evidence="1" type="ORF">Thimo_3583</name>
</gene>
<sequence length="51" mass="5933">MNPFVEQHQDDNAAFQKTLRKLIDSLFVAFGEALSYSFCVMPRQRIAELKK</sequence>
<dbReference type="KEGG" id="tmb:Thimo_3583"/>
<protein>
    <submittedName>
        <fullName evidence="1">Uncharacterized protein</fullName>
    </submittedName>
</protein>
<name>L0H3S2_9GAMM</name>
<evidence type="ECO:0000313" key="2">
    <source>
        <dbReference type="Proteomes" id="UP000010816"/>
    </source>
</evidence>
<dbReference type="Proteomes" id="UP000010816">
    <property type="component" value="Chromosome"/>
</dbReference>
<keyword evidence="2" id="KW-1185">Reference proteome</keyword>
<dbReference type="STRING" id="765912.Thimo_3583"/>
<dbReference type="AlphaFoldDB" id="L0H3S2"/>
<dbReference type="HOGENOM" id="CLU_3104937_0_0_6"/>
<dbReference type="EMBL" id="CP003051">
    <property type="protein sequence ID" value="AGA92239.1"/>
    <property type="molecule type" value="Genomic_DNA"/>
</dbReference>
<accession>L0H3S2</accession>
<organism evidence="1 2">
    <name type="scientific">Thioflavicoccus mobilis 8321</name>
    <dbReference type="NCBI Taxonomy" id="765912"/>
    <lineage>
        <taxon>Bacteria</taxon>
        <taxon>Pseudomonadati</taxon>
        <taxon>Pseudomonadota</taxon>
        <taxon>Gammaproteobacteria</taxon>
        <taxon>Chromatiales</taxon>
        <taxon>Chromatiaceae</taxon>
        <taxon>Thioflavicoccus</taxon>
    </lineage>
</organism>
<reference evidence="1 2" key="1">
    <citation type="submission" date="2011-09" db="EMBL/GenBank/DDBJ databases">
        <title>Complete sequence of chromosome of Thioflavicoccus mobilis 8321.</title>
        <authorList>
            <consortium name="US DOE Joint Genome Institute"/>
            <person name="Lucas S."/>
            <person name="Han J."/>
            <person name="Lapidus A."/>
            <person name="Cheng J.-F."/>
            <person name="Goodwin L."/>
            <person name="Pitluck S."/>
            <person name="Peters L."/>
            <person name="Ovchinnikova G."/>
            <person name="Lu M."/>
            <person name="Detter J.C."/>
            <person name="Han C."/>
            <person name="Tapia R."/>
            <person name="Land M."/>
            <person name="Hauser L."/>
            <person name="Kyrpides N."/>
            <person name="Ivanova N."/>
            <person name="Pagani I."/>
            <person name="Vogl K."/>
            <person name="Liu Z."/>
            <person name="Imhoff J."/>
            <person name="Thiel V."/>
            <person name="Frigaard N.-U."/>
            <person name="Bryant D."/>
            <person name="Woyke T."/>
        </authorList>
    </citation>
    <scope>NUCLEOTIDE SEQUENCE [LARGE SCALE GENOMIC DNA]</scope>
    <source>
        <strain evidence="1 2">8321</strain>
    </source>
</reference>
<proteinExistence type="predicted"/>
<dbReference type="RefSeq" id="WP_015282364.1">
    <property type="nucleotide sequence ID" value="NC_019940.1"/>
</dbReference>